<dbReference type="Gene3D" id="1.10.150.20">
    <property type="entry name" value="5' to 3' exonuclease, C-terminal subdomain"/>
    <property type="match status" value="2"/>
</dbReference>
<gene>
    <name evidence="11 14" type="primary">ligA</name>
    <name evidence="14" type="ORF">ACFFI0_23185</name>
</gene>
<dbReference type="InterPro" id="IPR010994">
    <property type="entry name" value="RuvA_2-like"/>
</dbReference>
<dbReference type="EMBL" id="JBHLWO010000004">
    <property type="protein sequence ID" value="MFC0321242.1"/>
    <property type="molecule type" value="Genomic_DNA"/>
</dbReference>
<feature type="binding site" evidence="11">
    <location>
        <position position="314"/>
    </location>
    <ligand>
        <name>NAD(+)</name>
        <dbReference type="ChEBI" id="CHEBI:57540"/>
    </ligand>
</feature>
<evidence type="ECO:0000256" key="3">
    <source>
        <dbReference type="ARBA" id="ARBA00022705"/>
    </source>
</evidence>
<evidence type="ECO:0000256" key="12">
    <source>
        <dbReference type="RuleBase" id="RU000618"/>
    </source>
</evidence>
<dbReference type="InterPro" id="IPR001679">
    <property type="entry name" value="DNA_ligase"/>
</dbReference>
<protein>
    <recommendedName>
        <fullName evidence="11 12">DNA ligase</fullName>
        <ecNumber evidence="11 12">6.5.1.2</ecNumber>
    </recommendedName>
    <alternativeName>
        <fullName evidence="11">Polydeoxyribonucleotide synthase [NAD(+)]</fullName>
    </alternativeName>
</protein>
<dbReference type="EC" id="6.5.1.2" evidence="11 12"/>
<dbReference type="InterPro" id="IPR003583">
    <property type="entry name" value="Hlx-hairpin-Hlx_DNA-bd_motif"/>
</dbReference>
<dbReference type="Pfam" id="PF01653">
    <property type="entry name" value="DNA_ligase_aden"/>
    <property type="match status" value="1"/>
</dbReference>
<keyword evidence="9 11" id="KW-0234">DNA repair</keyword>
<dbReference type="InterPro" id="IPR013840">
    <property type="entry name" value="DNAligase_N"/>
</dbReference>
<evidence type="ECO:0000256" key="5">
    <source>
        <dbReference type="ARBA" id="ARBA00022763"/>
    </source>
</evidence>
<keyword evidence="5 11" id="KW-0227">DNA damage</keyword>
<dbReference type="CDD" id="cd00114">
    <property type="entry name" value="LIGANc"/>
    <property type="match status" value="1"/>
</dbReference>
<dbReference type="PROSITE" id="PS01056">
    <property type="entry name" value="DNA_LIGASE_N2"/>
    <property type="match status" value="1"/>
</dbReference>
<dbReference type="PANTHER" id="PTHR23389">
    <property type="entry name" value="CHROMOSOME TRANSMISSION FIDELITY FACTOR 18"/>
    <property type="match status" value="1"/>
</dbReference>
<feature type="binding site" evidence="11">
    <location>
        <position position="290"/>
    </location>
    <ligand>
        <name>NAD(+)</name>
        <dbReference type="ChEBI" id="CHEBI:57540"/>
    </ligand>
</feature>
<dbReference type="SUPFAM" id="SSF47781">
    <property type="entry name" value="RuvA domain 2-like"/>
    <property type="match status" value="1"/>
</dbReference>
<dbReference type="Pfam" id="PF03119">
    <property type="entry name" value="DNA_ligase_ZBD"/>
    <property type="match status" value="1"/>
</dbReference>
<keyword evidence="11" id="KW-0464">Manganese</keyword>
<comment type="caution">
    <text evidence="14">The sequence shown here is derived from an EMBL/GenBank/DDBJ whole genome shotgun (WGS) entry which is preliminary data.</text>
</comment>
<feature type="binding site" evidence="11">
    <location>
        <position position="432"/>
    </location>
    <ligand>
        <name>Zn(2+)</name>
        <dbReference type="ChEBI" id="CHEBI:29105"/>
    </ligand>
</feature>
<keyword evidence="4 11" id="KW-0479">Metal-binding</keyword>
<dbReference type="SMART" id="SM00292">
    <property type="entry name" value="BRCT"/>
    <property type="match status" value="1"/>
</dbReference>
<dbReference type="Pfam" id="PF00533">
    <property type="entry name" value="BRCT"/>
    <property type="match status" value="1"/>
</dbReference>
<reference evidence="14 15" key="1">
    <citation type="submission" date="2024-09" db="EMBL/GenBank/DDBJ databases">
        <authorList>
            <person name="Sun Q."/>
            <person name="Mori K."/>
        </authorList>
    </citation>
    <scope>NUCLEOTIDE SEQUENCE [LARGE SCALE GENOMIC DNA]</scope>
    <source>
        <strain evidence="14 15">CCM 7765</strain>
    </source>
</reference>
<sequence length="672" mass="76539">MQRNDALSRIEALTKELNDHNYKYYVLAQPSISDFDFDQKLAELAALEKDYPEFLDPDSPTQKVGGDITKQFKTVRHKWPMLSLSNTYSEKELKDFDERIRKVLGDDFEYVCELKFDGLSISLTYEQGVLTRGVTRGDGTQGDEVTSNIKTIKSVPNKIKSGHFPDLFEIRGEVFMHRAAFERLNKERLENDEIPYANPRNFAAGTIKLQDSSEVAKRPLDCFLYFLYMDNRDRLFKTHWESLEAVKSWGFHVSEHTKLCRTIDEVLQFISYWDDARHKLSYDIDGIVIKVNSYAQQHELGFTAKSPRWAIAYKYKAEEVETILKSVSYQVGRTGAVTPVANLEPVQLSGTTVKRATLHNANEITRLDLHELDTVMVEKGGEIIPKIIGVNKDKRVPDTKQIAYPTHCPVCNTVLIRKEGEAVHYCPNELGCPPQIVGKIQHFISRKAMDIEGMGNETVEVLYKKGLLKQISDLYQLHHHKEELEQIERFGEKSINNMLLGIQKSKERPFQKVLFGLGIRYVGETIAKKLANSFKNIDNLIQASVEEIAAVDEIGERIAQSVKEYFSNTLHLHQVEILKGENLQFAIIEEEFQLNSNKLADKSFVISGVFEHYSREDLGKIIVQNGGKLLSGISAKLNYLVAGENMGPSKLAKAQKFNIPIISEVELIKMIQ</sequence>
<feature type="binding site" evidence="11">
    <location>
        <position position="173"/>
    </location>
    <ligand>
        <name>NAD(+)</name>
        <dbReference type="ChEBI" id="CHEBI:57540"/>
    </ligand>
</feature>
<dbReference type="CDD" id="cd17748">
    <property type="entry name" value="BRCT_DNA_ligase_like"/>
    <property type="match status" value="1"/>
</dbReference>
<feature type="binding site" evidence="11">
    <location>
        <position position="426"/>
    </location>
    <ligand>
        <name>Zn(2+)</name>
        <dbReference type="ChEBI" id="CHEBI:29105"/>
    </ligand>
</feature>
<dbReference type="Pfam" id="PF14520">
    <property type="entry name" value="HHH_5"/>
    <property type="match status" value="1"/>
</dbReference>
<evidence type="ECO:0000256" key="4">
    <source>
        <dbReference type="ARBA" id="ARBA00022723"/>
    </source>
</evidence>
<accession>A0ABV6HQU0</accession>
<keyword evidence="7 11" id="KW-0460">Magnesium</keyword>
<evidence type="ECO:0000313" key="15">
    <source>
        <dbReference type="Proteomes" id="UP001589774"/>
    </source>
</evidence>
<dbReference type="SMART" id="SM00278">
    <property type="entry name" value="HhH1"/>
    <property type="match status" value="3"/>
</dbReference>
<keyword evidence="15" id="KW-1185">Reference proteome</keyword>
<dbReference type="SUPFAM" id="SSF56091">
    <property type="entry name" value="DNA ligase/mRNA capping enzyme, catalytic domain"/>
    <property type="match status" value="1"/>
</dbReference>
<evidence type="ECO:0000256" key="2">
    <source>
        <dbReference type="ARBA" id="ARBA00022598"/>
    </source>
</evidence>
<dbReference type="Gene3D" id="1.10.287.610">
    <property type="entry name" value="Helix hairpin bin"/>
    <property type="match status" value="1"/>
</dbReference>
<dbReference type="InterPro" id="IPR012340">
    <property type="entry name" value="NA-bd_OB-fold"/>
</dbReference>
<organism evidence="14 15">
    <name type="scientific">Olivibacter oleidegradans</name>
    <dbReference type="NCBI Taxonomy" id="760123"/>
    <lineage>
        <taxon>Bacteria</taxon>
        <taxon>Pseudomonadati</taxon>
        <taxon>Bacteroidota</taxon>
        <taxon>Sphingobacteriia</taxon>
        <taxon>Sphingobacteriales</taxon>
        <taxon>Sphingobacteriaceae</taxon>
        <taxon>Olivibacter</taxon>
    </lineage>
</organism>
<dbReference type="Gene3D" id="3.30.470.30">
    <property type="entry name" value="DNA ligase/mRNA capping enzyme"/>
    <property type="match status" value="1"/>
</dbReference>
<comment type="function">
    <text evidence="1 11">DNA ligase that catalyzes the formation of phosphodiester linkages between 5'-phosphoryl and 3'-hydroxyl groups in double-stranded DNA using NAD as a coenzyme and as the energy source for the reaction. It is essential for DNA replication and repair of damaged DNA.</text>
</comment>
<dbReference type="SUPFAM" id="SSF52113">
    <property type="entry name" value="BRCT domain"/>
    <property type="match status" value="1"/>
</dbReference>
<dbReference type="InterPro" id="IPR013839">
    <property type="entry name" value="DNAligase_adenylation"/>
</dbReference>
<comment type="similarity">
    <text evidence="11">Belongs to the NAD-dependent DNA ligase family. LigA subfamily.</text>
</comment>
<name>A0ABV6HQU0_9SPHI</name>
<evidence type="ECO:0000256" key="10">
    <source>
        <dbReference type="ARBA" id="ARBA00034005"/>
    </source>
</evidence>
<keyword evidence="6 11" id="KW-0862">Zinc</keyword>
<feature type="binding site" evidence="11">
    <location>
        <position position="408"/>
    </location>
    <ligand>
        <name>Zn(2+)</name>
        <dbReference type="ChEBI" id="CHEBI:29105"/>
    </ligand>
</feature>
<evidence type="ECO:0000256" key="6">
    <source>
        <dbReference type="ARBA" id="ARBA00022833"/>
    </source>
</evidence>
<dbReference type="Pfam" id="PF12826">
    <property type="entry name" value="HHH_2"/>
    <property type="match status" value="1"/>
</dbReference>
<proteinExistence type="inferred from homology"/>
<keyword evidence="8 11" id="KW-0520">NAD</keyword>
<dbReference type="PANTHER" id="PTHR23389:SF9">
    <property type="entry name" value="DNA LIGASE"/>
    <property type="match status" value="1"/>
</dbReference>
<dbReference type="Gene3D" id="6.20.10.30">
    <property type="match status" value="1"/>
</dbReference>
<keyword evidence="2 11" id="KW-0436">Ligase</keyword>
<dbReference type="RefSeq" id="WP_130858336.1">
    <property type="nucleotide sequence ID" value="NZ_JBHLWO010000004.1"/>
</dbReference>
<dbReference type="GO" id="GO:0003911">
    <property type="term" value="F:DNA ligase (NAD+) activity"/>
    <property type="evidence" value="ECO:0007669"/>
    <property type="project" value="UniProtKB-EC"/>
</dbReference>
<dbReference type="InterPro" id="IPR004149">
    <property type="entry name" value="Znf_DNAligase_C4"/>
</dbReference>
<feature type="binding site" evidence="11">
    <location>
        <position position="136"/>
    </location>
    <ligand>
        <name>NAD(+)</name>
        <dbReference type="ChEBI" id="CHEBI:57540"/>
    </ligand>
</feature>
<feature type="binding site" evidence="11">
    <location>
        <position position="411"/>
    </location>
    <ligand>
        <name>Zn(2+)</name>
        <dbReference type="ChEBI" id="CHEBI:29105"/>
    </ligand>
</feature>
<feature type="active site" description="N6-AMP-lysine intermediate" evidence="11">
    <location>
        <position position="115"/>
    </location>
</feature>
<feature type="domain" description="BRCT" evidence="13">
    <location>
        <begin position="594"/>
        <end position="672"/>
    </location>
</feature>
<dbReference type="InterPro" id="IPR036420">
    <property type="entry name" value="BRCT_dom_sf"/>
</dbReference>
<dbReference type="Gene3D" id="3.40.50.10190">
    <property type="entry name" value="BRCT domain"/>
    <property type="match status" value="1"/>
</dbReference>
<dbReference type="InterPro" id="IPR018239">
    <property type="entry name" value="DNA_ligase_AS"/>
</dbReference>
<feature type="binding site" evidence="11">
    <location>
        <begin position="34"/>
        <end position="38"/>
    </location>
    <ligand>
        <name>NAD(+)</name>
        <dbReference type="ChEBI" id="CHEBI:57540"/>
    </ligand>
</feature>
<dbReference type="InterPro" id="IPR033136">
    <property type="entry name" value="DNA_ligase_CS"/>
</dbReference>
<dbReference type="InterPro" id="IPR001357">
    <property type="entry name" value="BRCT_dom"/>
</dbReference>
<dbReference type="NCBIfam" id="NF005932">
    <property type="entry name" value="PRK07956.1"/>
    <property type="match status" value="1"/>
</dbReference>
<comment type="cofactor">
    <cofactor evidence="11">
        <name>Mg(2+)</name>
        <dbReference type="ChEBI" id="CHEBI:18420"/>
    </cofactor>
    <cofactor evidence="11">
        <name>Mn(2+)</name>
        <dbReference type="ChEBI" id="CHEBI:29035"/>
    </cofactor>
</comment>
<dbReference type="HAMAP" id="MF_01588">
    <property type="entry name" value="DNA_ligase_A"/>
    <property type="match status" value="1"/>
</dbReference>
<keyword evidence="3 11" id="KW-0235">DNA replication</keyword>
<dbReference type="SMART" id="SM00532">
    <property type="entry name" value="LIGANc"/>
    <property type="match status" value="1"/>
</dbReference>
<dbReference type="InterPro" id="IPR041663">
    <property type="entry name" value="DisA/LigA_HHH"/>
</dbReference>
<dbReference type="NCBIfam" id="TIGR00575">
    <property type="entry name" value="dnlj"/>
    <property type="match status" value="1"/>
</dbReference>
<feature type="binding site" evidence="11">
    <location>
        <begin position="83"/>
        <end position="84"/>
    </location>
    <ligand>
        <name>NAD(+)</name>
        <dbReference type="ChEBI" id="CHEBI:57540"/>
    </ligand>
</feature>
<dbReference type="PROSITE" id="PS50172">
    <property type="entry name" value="BRCT"/>
    <property type="match status" value="1"/>
</dbReference>
<evidence type="ECO:0000313" key="14">
    <source>
        <dbReference type="EMBL" id="MFC0321242.1"/>
    </source>
</evidence>
<evidence type="ECO:0000256" key="11">
    <source>
        <dbReference type="HAMAP-Rule" id="MF_01588"/>
    </source>
</evidence>
<evidence type="ECO:0000256" key="1">
    <source>
        <dbReference type="ARBA" id="ARBA00004067"/>
    </source>
</evidence>
<dbReference type="PIRSF" id="PIRSF001604">
    <property type="entry name" value="LigA"/>
    <property type="match status" value="1"/>
</dbReference>
<feature type="binding site" evidence="11">
    <location>
        <position position="113"/>
    </location>
    <ligand>
        <name>NAD(+)</name>
        <dbReference type="ChEBI" id="CHEBI:57540"/>
    </ligand>
</feature>
<comment type="catalytic activity">
    <reaction evidence="10 11 12">
        <text>NAD(+) + (deoxyribonucleotide)n-3'-hydroxyl + 5'-phospho-(deoxyribonucleotide)m = (deoxyribonucleotide)n+m + AMP + beta-nicotinamide D-nucleotide.</text>
        <dbReference type="EC" id="6.5.1.2"/>
    </reaction>
</comment>
<evidence type="ECO:0000259" key="13">
    <source>
        <dbReference type="PROSITE" id="PS50172"/>
    </source>
</evidence>
<evidence type="ECO:0000256" key="8">
    <source>
        <dbReference type="ARBA" id="ARBA00023027"/>
    </source>
</evidence>
<evidence type="ECO:0000256" key="7">
    <source>
        <dbReference type="ARBA" id="ARBA00022842"/>
    </source>
</evidence>
<dbReference type="SUPFAM" id="SSF50249">
    <property type="entry name" value="Nucleic acid-binding proteins"/>
    <property type="match status" value="1"/>
</dbReference>
<dbReference type="PROSITE" id="PS01055">
    <property type="entry name" value="DNA_LIGASE_N1"/>
    <property type="match status" value="1"/>
</dbReference>
<dbReference type="InterPro" id="IPR004150">
    <property type="entry name" value="NAD_DNA_ligase_OB"/>
</dbReference>
<evidence type="ECO:0000256" key="9">
    <source>
        <dbReference type="ARBA" id="ARBA00023204"/>
    </source>
</evidence>
<dbReference type="Proteomes" id="UP001589774">
    <property type="component" value="Unassembled WGS sequence"/>
</dbReference>
<dbReference type="Pfam" id="PF03120">
    <property type="entry name" value="OB_DNA_ligase"/>
    <property type="match status" value="1"/>
</dbReference>
<dbReference type="Gene3D" id="2.40.50.140">
    <property type="entry name" value="Nucleic acid-binding proteins"/>
    <property type="match status" value="1"/>
</dbReference>